<dbReference type="GO" id="GO:0009073">
    <property type="term" value="P:aromatic amino acid family biosynthetic process"/>
    <property type="evidence" value="ECO:0007669"/>
    <property type="project" value="UniProtKB-KW"/>
</dbReference>
<dbReference type="Proteomes" id="UP000352698">
    <property type="component" value="Unassembled WGS sequence"/>
</dbReference>
<keyword evidence="7 11" id="KW-0418">Kinase</keyword>
<protein>
    <recommendedName>
        <fullName evidence="3 11">Shikimate kinase</fullName>
        <shortName evidence="11">SK</shortName>
        <ecNumber evidence="3 11">2.7.1.71</ecNumber>
    </recommendedName>
</protein>
<comment type="similarity">
    <text evidence="2 11">Belongs to the shikimate kinase family.</text>
</comment>
<accession>A0A7Z9AS67</accession>
<proteinExistence type="inferred from homology"/>
<dbReference type="GO" id="GO:0008652">
    <property type="term" value="P:amino acid biosynthetic process"/>
    <property type="evidence" value="ECO:0007669"/>
    <property type="project" value="UniProtKB-KW"/>
</dbReference>
<keyword evidence="6 11" id="KW-0547">Nucleotide-binding</keyword>
<dbReference type="PROSITE" id="PS01128">
    <property type="entry name" value="SHIKIMATE_KINASE"/>
    <property type="match status" value="1"/>
</dbReference>
<evidence type="ECO:0000256" key="7">
    <source>
        <dbReference type="ARBA" id="ARBA00022777"/>
    </source>
</evidence>
<comment type="subcellular location">
    <subcellularLocation>
        <location evidence="11">Cytoplasm</location>
    </subcellularLocation>
</comment>
<sequence>MTSLVLIGFMGAGKTTISKKLAARLDQPVIDMDDYLVQQLGCSIEQYFATFGEAAFRDHETALLKTILQKKAVIATGGGVVLQKENQELLKQQQVIYLKGEADILIERIRQDQTNIRPLALKNSDTKLREIMWEREKIYKSLAKITIDTSKKLPDEIITEIIKWVENNDENWVSRS</sequence>
<dbReference type="InterPro" id="IPR027417">
    <property type="entry name" value="P-loop_NTPase"/>
</dbReference>
<keyword evidence="8 11" id="KW-0067">ATP-binding</keyword>
<dbReference type="PANTHER" id="PTHR21087">
    <property type="entry name" value="SHIKIMATE KINASE"/>
    <property type="match status" value="1"/>
</dbReference>
<comment type="subunit">
    <text evidence="11">Monomer.</text>
</comment>
<feature type="binding site" evidence="11">
    <location>
        <position position="135"/>
    </location>
    <ligand>
        <name>substrate</name>
    </ligand>
</feature>
<dbReference type="GO" id="GO:0005829">
    <property type="term" value="C:cytosol"/>
    <property type="evidence" value="ECO:0007669"/>
    <property type="project" value="TreeGrafter"/>
</dbReference>
<dbReference type="EC" id="2.7.1.71" evidence="3 11"/>
<dbReference type="InterPro" id="IPR031322">
    <property type="entry name" value="Shikimate/glucono_kinase"/>
</dbReference>
<feature type="binding site" evidence="11">
    <location>
        <begin position="11"/>
        <end position="16"/>
    </location>
    <ligand>
        <name>ATP</name>
        <dbReference type="ChEBI" id="CHEBI:30616"/>
    </ligand>
</feature>
<evidence type="ECO:0000256" key="3">
    <source>
        <dbReference type="ARBA" id="ARBA00012154"/>
    </source>
</evidence>
<keyword evidence="9 11" id="KW-0057">Aromatic amino acid biosynthesis</keyword>
<evidence type="ECO:0000256" key="1">
    <source>
        <dbReference type="ARBA" id="ARBA00004842"/>
    </source>
</evidence>
<feature type="binding site" evidence="11">
    <location>
        <position position="57"/>
    </location>
    <ligand>
        <name>substrate</name>
    </ligand>
</feature>
<keyword evidence="5 11" id="KW-0808">Transferase</keyword>
<evidence type="ECO:0000256" key="5">
    <source>
        <dbReference type="ARBA" id="ARBA00022679"/>
    </source>
</evidence>
<feature type="binding site" evidence="11">
    <location>
        <position position="15"/>
    </location>
    <ligand>
        <name>Mg(2+)</name>
        <dbReference type="ChEBI" id="CHEBI:18420"/>
    </ligand>
</feature>
<evidence type="ECO:0000256" key="6">
    <source>
        <dbReference type="ARBA" id="ARBA00022741"/>
    </source>
</evidence>
<dbReference type="SUPFAM" id="SSF52540">
    <property type="entry name" value="P-loop containing nucleoside triphosphate hydrolases"/>
    <property type="match status" value="1"/>
</dbReference>
<dbReference type="InterPro" id="IPR000623">
    <property type="entry name" value="Shikimate_kinase/TSH1"/>
</dbReference>
<keyword evidence="11" id="KW-0460">Magnesium</keyword>
<dbReference type="PANTHER" id="PTHR21087:SF16">
    <property type="entry name" value="SHIKIMATE KINASE 1, CHLOROPLASTIC"/>
    <property type="match status" value="1"/>
</dbReference>
<comment type="caution">
    <text evidence="12">The sequence shown here is derived from an EMBL/GenBank/DDBJ whole genome shotgun (WGS) entry which is preliminary data.</text>
</comment>
<keyword evidence="11" id="KW-0479">Metal-binding</keyword>
<comment type="pathway">
    <text evidence="1 11">Metabolic intermediate biosynthesis; chorismate biosynthesis; chorismate from D-erythrose 4-phosphate and phosphoenolpyruvate: step 5/7.</text>
</comment>
<organism evidence="12 13">
    <name type="scientific">Enterococcus hirae</name>
    <dbReference type="NCBI Taxonomy" id="1354"/>
    <lineage>
        <taxon>Bacteria</taxon>
        <taxon>Bacillati</taxon>
        <taxon>Bacillota</taxon>
        <taxon>Bacilli</taxon>
        <taxon>Lactobacillales</taxon>
        <taxon>Enterococcaceae</taxon>
        <taxon>Enterococcus</taxon>
    </lineage>
</organism>
<gene>
    <name evidence="12" type="primary">aroL</name>
    <name evidence="11" type="synonym">aroK</name>
    <name evidence="12" type="ORF">NCTC12204_00362</name>
</gene>
<dbReference type="RefSeq" id="WP_010738520.1">
    <property type="nucleotide sequence ID" value="NZ_CABEEP010000001.1"/>
</dbReference>
<dbReference type="AlphaFoldDB" id="A0A7Z9AS67"/>
<dbReference type="GO" id="GO:0000287">
    <property type="term" value="F:magnesium ion binding"/>
    <property type="evidence" value="ECO:0007669"/>
    <property type="project" value="UniProtKB-UniRule"/>
</dbReference>
<evidence type="ECO:0000256" key="8">
    <source>
        <dbReference type="ARBA" id="ARBA00022840"/>
    </source>
</evidence>
<dbReference type="EMBL" id="CABEEP010000001">
    <property type="protein sequence ID" value="VTQ59335.1"/>
    <property type="molecule type" value="Genomic_DNA"/>
</dbReference>
<evidence type="ECO:0000256" key="11">
    <source>
        <dbReference type="HAMAP-Rule" id="MF_00109"/>
    </source>
</evidence>
<comment type="catalytic activity">
    <reaction evidence="10 11">
        <text>shikimate + ATP = 3-phosphoshikimate + ADP + H(+)</text>
        <dbReference type="Rhea" id="RHEA:13121"/>
        <dbReference type="ChEBI" id="CHEBI:15378"/>
        <dbReference type="ChEBI" id="CHEBI:30616"/>
        <dbReference type="ChEBI" id="CHEBI:36208"/>
        <dbReference type="ChEBI" id="CHEBI:145989"/>
        <dbReference type="ChEBI" id="CHEBI:456216"/>
        <dbReference type="EC" id="2.7.1.71"/>
    </reaction>
</comment>
<feature type="binding site" evidence="11">
    <location>
        <position position="33"/>
    </location>
    <ligand>
        <name>substrate</name>
    </ligand>
</feature>
<feature type="binding site" evidence="11">
    <location>
        <position position="117"/>
    </location>
    <ligand>
        <name>ATP</name>
        <dbReference type="ChEBI" id="CHEBI:30616"/>
    </ligand>
</feature>
<keyword evidence="11" id="KW-0963">Cytoplasm</keyword>
<reference evidence="12 13" key="1">
    <citation type="submission" date="2019-05" db="EMBL/GenBank/DDBJ databases">
        <authorList>
            <consortium name="Pathogen Informatics"/>
        </authorList>
    </citation>
    <scope>NUCLEOTIDE SEQUENCE [LARGE SCALE GENOMIC DNA]</scope>
    <source>
        <strain evidence="12 13">NCTC12204</strain>
    </source>
</reference>
<keyword evidence="4 11" id="KW-0028">Amino-acid biosynthesis</keyword>
<dbReference type="Gene3D" id="3.40.50.300">
    <property type="entry name" value="P-loop containing nucleotide triphosphate hydrolases"/>
    <property type="match status" value="1"/>
</dbReference>
<comment type="function">
    <text evidence="11">Catalyzes the specific phosphorylation of the 3-hydroxyl group of shikimic acid using ATP as a cosubstrate.</text>
</comment>
<dbReference type="CDD" id="cd00464">
    <property type="entry name" value="SK"/>
    <property type="match status" value="1"/>
</dbReference>
<evidence type="ECO:0000313" key="12">
    <source>
        <dbReference type="EMBL" id="VTQ59335.1"/>
    </source>
</evidence>
<dbReference type="UniPathway" id="UPA00053">
    <property type="reaction ID" value="UER00088"/>
</dbReference>
<evidence type="ECO:0000313" key="13">
    <source>
        <dbReference type="Proteomes" id="UP000352698"/>
    </source>
</evidence>
<dbReference type="HAMAP" id="MF_00109">
    <property type="entry name" value="Shikimate_kinase"/>
    <property type="match status" value="1"/>
</dbReference>
<evidence type="ECO:0000256" key="4">
    <source>
        <dbReference type="ARBA" id="ARBA00022605"/>
    </source>
</evidence>
<comment type="cofactor">
    <cofactor evidence="11">
        <name>Mg(2+)</name>
        <dbReference type="ChEBI" id="CHEBI:18420"/>
    </cofactor>
    <text evidence="11">Binds 1 Mg(2+) ion per subunit.</text>
</comment>
<dbReference type="GO" id="GO:0004765">
    <property type="term" value="F:shikimate kinase activity"/>
    <property type="evidence" value="ECO:0007669"/>
    <property type="project" value="UniProtKB-UniRule"/>
</dbReference>
<dbReference type="InterPro" id="IPR023000">
    <property type="entry name" value="Shikimate_kinase_CS"/>
</dbReference>
<feature type="binding site" evidence="11">
    <location>
        <position position="78"/>
    </location>
    <ligand>
        <name>substrate</name>
    </ligand>
</feature>
<evidence type="ECO:0000256" key="9">
    <source>
        <dbReference type="ARBA" id="ARBA00023141"/>
    </source>
</evidence>
<evidence type="ECO:0000256" key="10">
    <source>
        <dbReference type="ARBA" id="ARBA00048567"/>
    </source>
</evidence>
<dbReference type="Pfam" id="PF01202">
    <property type="entry name" value="SKI"/>
    <property type="match status" value="1"/>
</dbReference>
<name>A0A7Z9AS67_ENTHR</name>
<comment type="caution">
    <text evidence="11">Lacks conserved residue(s) required for the propagation of feature annotation.</text>
</comment>
<dbReference type="GO" id="GO:0009423">
    <property type="term" value="P:chorismate biosynthetic process"/>
    <property type="evidence" value="ECO:0007669"/>
    <property type="project" value="UniProtKB-UniRule"/>
</dbReference>
<dbReference type="GO" id="GO:0005524">
    <property type="term" value="F:ATP binding"/>
    <property type="evidence" value="ECO:0007669"/>
    <property type="project" value="UniProtKB-UniRule"/>
</dbReference>
<evidence type="ECO:0000256" key="2">
    <source>
        <dbReference type="ARBA" id="ARBA00006997"/>
    </source>
</evidence>
<dbReference type="PRINTS" id="PR01100">
    <property type="entry name" value="SHIKIMTKNASE"/>
</dbReference>